<feature type="transmembrane region" description="Helical" evidence="6">
    <location>
        <begin position="247"/>
        <end position="276"/>
    </location>
</feature>
<reference evidence="7" key="2">
    <citation type="submission" date="2024-01" db="EMBL/GenBank/DDBJ databases">
        <title>Comparative genomics of Cryptococcus and Kwoniella reveals pathogenesis evolution and contrasting modes of karyotype evolution via chromosome fusion or intercentromeric recombination.</title>
        <authorList>
            <person name="Coelho M.A."/>
            <person name="David-Palma M."/>
            <person name="Shea T."/>
            <person name="Bowers K."/>
            <person name="McGinley-Smith S."/>
            <person name="Mohammad A.W."/>
            <person name="Gnirke A."/>
            <person name="Yurkov A.M."/>
            <person name="Nowrousian M."/>
            <person name="Sun S."/>
            <person name="Cuomo C.A."/>
            <person name="Heitman J."/>
        </authorList>
    </citation>
    <scope>NUCLEOTIDE SEQUENCE</scope>
    <source>
        <strain evidence="7">CBS 12478</strain>
    </source>
</reference>
<dbReference type="InterPro" id="IPR018499">
    <property type="entry name" value="Tetraspanin/Peripherin"/>
</dbReference>
<dbReference type="RefSeq" id="XP_031860627.1">
    <property type="nucleotide sequence ID" value="XM_032005115.1"/>
</dbReference>
<protein>
    <submittedName>
        <fullName evidence="7">Uncharacterized protein</fullName>
    </submittedName>
</protein>
<feature type="region of interest" description="Disordered" evidence="5">
    <location>
        <begin position="103"/>
        <end position="167"/>
    </location>
</feature>
<feature type="compositionally biased region" description="Polar residues" evidence="5">
    <location>
        <begin position="53"/>
        <end position="68"/>
    </location>
</feature>
<feature type="compositionally biased region" description="Low complexity" evidence="5">
    <location>
        <begin position="69"/>
        <end position="79"/>
    </location>
</feature>
<evidence type="ECO:0000313" key="8">
    <source>
        <dbReference type="Proteomes" id="UP000322225"/>
    </source>
</evidence>
<keyword evidence="2 6" id="KW-0812">Transmembrane</keyword>
<feature type="transmembrane region" description="Helical" evidence="6">
    <location>
        <begin position="316"/>
        <end position="340"/>
    </location>
</feature>
<reference evidence="7" key="1">
    <citation type="submission" date="2017-08" db="EMBL/GenBank/DDBJ databases">
        <authorList>
            <person name="Cuomo C."/>
            <person name="Billmyre B."/>
            <person name="Heitman J."/>
        </authorList>
    </citation>
    <scope>NUCLEOTIDE SEQUENCE</scope>
    <source>
        <strain evidence="7">CBS 12478</strain>
    </source>
</reference>
<keyword evidence="4 6" id="KW-0472">Membrane</keyword>
<feature type="region of interest" description="Disordered" evidence="5">
    <location>
        <begin position="505"/>
        <end position="627"/>
    </location>
</feature>
<evidence type="ECO:0000256" key="5">
    <source>
        <dbReference type="SAM" id="MobiDB-lite"/>
    </source>
</evidence>
<evidence type="ECO:0000256" key="6">
    <source>
        <dbReference type="SAM" id="Phobius"/>
    </source>
</evidence>
<dbReference type="KEGG" id="ksn:43589256"/>
<dbReference type="AlphaFoldDB" id="A0A5M6C393"/>
<organism evidence="7 8">
    <name type="scientific">Kwoniella shandongensis</name>
    <dbReference type="NCBI Taxonomy" id="1734106"/>
    <lineage>
        <taxon>Eukaryota</taxon>
        <taxon>Fungi</taxon>
        <taxon>Dikarya</taxon>
        <taxon>Basidiomycota</taxon>
        <taxon>Agaricomycotina</taxon>
        <taxon>Tremellomycetes</taxon>
        <taxon>Tremellales</taxon>
        <taxon>Cryptococcaceae</taxon>
        <taxon>Kwoniella</taxon>
    </lineage>
</organism>
<dbReference type="Pfam" id="PF00335">
    <property type="entry name" value="Tetraspanin"/>
    <property type="match status" value="1"/>
</dbReference>
<proteinExistence type="predicted"/>
<sequence>MSSDRGGSNRRSRLLTNITSRLPIPNSSDRHGLGRRSSNSASLLQPLAGGGSPTSQSSPYHRASSPTYSEGMSSSNHHGSGNGTMGVPSGLGRQEVVSYRNDDDLVPPVAPFVPSTERGVGAGAGGGDRSNHSSRRSSLSFLSNIGGGGGDKERERGDSSLLKNQRPSSLSLNYVPAKFTRLHAPGDHSLHRRTTKQGGGRDAFAKNASRMGEVGTVDDDEGVVFQLGKGGLRRKNKPKLRWNRFKWVLFVANTVLIAYGLATLISAILVWLNVFYQSDVIRVGNRTELIISTIAATMITLTSLIGYAGILLNNRAFLAVYTLLLWVCFALMVTPGYMTYKQRTFNLEGKINSQWSRNLGAQGRLRIQDALRCCGYYSPFVEATVSPLCYARSNFPGCKSRYLHLERRVLGIWFAISFALVPAHLLIILAALLCSNHITYRFGKGLTPKRYRLDLGSMAVIMDEYASQIAAQYGPNVAAEAMNRSSVALPLGGAEYIDSVPNSRPGSIAHSTSSLAPPYSTMGNPRYSSATNLGLPLGGGGGGGGGSGPGSGAATPGSTRGVSLYDPTNPRASFDNRRDSDASGSIGGGGGRYFETEAPRGSSGLAQGMGNESVVSFSSDDHRQNRR</sequence>
<dbReference type="GeneID" id="43589256"/>
<name>A0A5M6C393_9TREE</name>
<dbReference type="Proteomes" id="UP000322225">
    <property type="component" value="Chromosome 11"/>
</dbReference>
<keyword evidence="8" id="KW-1185">Reference proteome</keyword>
<dbReference type="EMBL" id="CP144061">
    <property type="protein sequence ID" value="WWD21508.1"/>
    <property type="molecule type" value="Genomic_DNA"/>
</dbReference>
<comment type="subcellular location">
    <subcellularLocation>
        <location evidence="1">Membrane</location>
        <topology evidence="1">Multi-pass membrane protein</topology>
    </subcellularLocation>
</comment>
<dbReference type="GO" id="GO:0016020">
    <property type="term" value="C:membrane"/>
    <property type="evidence" value="ECO:0007669"/>
    <property type="project" value="UniProtKB-SubCell"/>
</dbReference>
<evidence type="ECO:0000256" key="4">
    <source>
        <dbReference type="ARBA" id="ARBA00023136"/>
    </source>
</evidence>
<evidence type="ECO:0000256" key="1">
    <source>
        <dbReference type="ARBA" id="ARBA00004141"/>
    </source>
</evidence>
<dbReference type="OrthoDB" id="2156690at2759"/>
<feature type="transmembrane region" description="Helical" evidence="6">
    <location>
        <begin position="288"/>
        <end position="310"/>
    </location>
</feature>
<evidence type="ECO:0000256" key="2">
    <source>
        <dbReference type="ARBA" id="ARBA00022692"/>
    </source>
</evidence>
<evidence type="ECO:0000313" key="7">
    <source>
        <dbReference type="EMBL" id="WWD21508.1"/>
    </source>
</evidence>
<feature type="region of interest" description="Disordered" evidence="5">
    <location>
        <begin position="1"/>
        <end position="91"/>
    </location>
</feature>
<gene>
    <name evidence="7" type="ORF">CI109_105994</name>
</gene>
<accession>A0A5M6C393</accession>
<feature type="compositionally biased region" description="Polar residues" evidence="5">
    <location>
        <begin position="505"/>
        <end position="529"/>
    </location>
</feature>
<feature type="transmembrane region" description="Helical" evidence="6">
    <location>
        <begin position="409"/>
        <end position="433"/>
    </location>
</feature>
<evidence type="ECO:0000256" key="3">
    <source>
        <dbReference type="ARBA" id="ARBA00022989"/>
    </source>
</evidence>
<keyword evidence="3 6" id="KW-1133">Transmembrane helix</keyword>
<feature type="compositionally biased region" description="Gly residues" evidence="5">
    <location>
        <begin position="536"/>
        <end position="551"/>
    </location>
</feature>